<dbReference type="InterPro" id="IPR034819">
    <property type="entry name" value="CPEB"/>
</dbReference>
<dbReference type="FunFam" id="3.30.70.330:FF:000054">
    <property type="entry name" value="Cytoplasmic polyadenylation element-binding protein 1"/>
    <property type="match status" value="1"/>
</dbReference>
<evidence type="ECO:0000259" key="6">
    <source>
        <dbReference type="PROSITE" id="PS50102"/>
    </source>
</evidence>
<evidence type="ECO:0000256" key="5">
    <source>
        <dbReference type="PROSITE-ProRule" id="PRU00176"/>
    </source>
</evidence>
<sequence length="409" mass="46618">MSAESDDSIENIDFGGRFARQFFNNNCPRFEGDLLNPITSTPVASDNSFCESGYESFNHANKLIDVNNNSNNLHNSLNVIQRQQRSNSLFTTTPAVADILNAKNPWTSQALREVYQKFNNVDKIEKAASLHRSAATYSEPQYTWSGQLPSRSYKNPVYSCKVFLGGVPWDVTEQGLIDTFGRFGPLRVQWPGKDVRQQSGQTKAGYVYLIYESERYVKSLLSACTQDFGSGSHPEKYYYQISSRRMRFKEVQAIPWILADSNYIRNQSGRPDMHRTVFVGALHGMLTAEGLARVMNDLFGGVAYVGIDTDKYKYPLGSGRVTFNNQRSYMKALSAAFIEIKSSQFTKKIQLDPYLEPSSCSTCHIQSGPFFCRDCLRYYCKTCWNWRHSAQESIFGKSHRPLMRKKRET</sequence>
<dbReference type="GO" id="GO:2000766">
    <property type="term" value="P:negative regulation of cytoplasmic translation"/>
    <property type="evidence" value="ECO:0007669"/>
    <property type="project" value="TreeGrafter"/>
</dbReference>
<dbReference type="CDD" id="cd19757">
    <property type="entry name" value="Bbox1"/>
    <property type="match status" value="1"/>
</dbReference>
<evidence type="ECO:0000256" key="4">
    <source>
        <dbReference type="ARBA" id="ARBA00022884"/>
    </source>
</evidence>
<dbReference type="Pfam" id="PF16366">
    <property type="entry name" value="CEBP_ZZ"/>
    <property type="match status" value="1"/>
</dbReference>
<name>A0A6G1S882_9ACAR</name>
<dbReference type="GO" id="GO:0043022">
    <property type="term" value="F:ribosome binding"/>
    <property type="evidence" value="ECO:0007669"/>
    <property type="project" value="TreeGrafter"/>
</dbReference>
<evidence type="ECO:0000313" key="7">
    <source>
        <dbReference type="EMBL" id="MDE46431.1"/>
    </source>
</evidence>
<proteinExistence type="inferred from homology"/>
<dbReference type="PANTHER" id="PTHR12566">
    <property type="entry name" value="CYTOPLASMIC POLYADENYLATION ELEMENT BINDING PROTEIN CPEB"/>
    <property type="match status" value="1"/>
</dbReference>
<dbReference type="AlphaFoldDB" id="A0A6G1S882"/>
<comment type="similarity">
    <text evidence="1">Belongs to the RRM CPEB family.</text>
</comment>
<dbReference type="GO" id="GO:0045202">
    <property type="term" value="C:synapse"/>
    <property type="evidence" value="ECO:0007669"/>
    <property type="project" value="TreeGrafter"/>
</dbReference>
<dbReference type="GO" id="GO:0000900">
    <property type="term" value="F:mRNA regulatory element binding translation repressor activity"/>
    <property type="evidence" value="ECO:0007669"/>
    <property type="project" value="TreeGrafter"/>
</dbReference>
<dbReference type="PROSITE" id="PS50102">
    <property type="entry name" value="RRM"/>
    <property type="match status" value="2"/>
</dbReference>
<keyword evidence="3" id="KW-0810">Translation regulation</keyword>
<protein>
    <submittedName>
        <fullName evidence="7">Cytoplasmic polyadenylation element-binding protein 1-B</fullName>
    </submittedName>
</protein>
<accession>A0A6G1S882</accession>
<dbReference type="InterPro" id="IPR032292">
    <property type="entry name" value="CEBP1_N"/>
</dbReference>
<evidence type="ECO:0000256" key="2">
    <source>
        <dbReference type="ARBA" id="ARBA00022737"/>
    </source>
</evidence>
<gene>
    <name evidence="7" type="primary">cpeb1-b</name>
    <name evidence="7" type="ORF">g.9144</name>
</gene>
<dbReference type="GO" id="GO:0003730">
    <property type="term" value="F:mRNA 3'-UTR binding"/>
    <property type="evidence" value="ECO:0007669"/>
    <property type="project" value="InterPro"/>
</dbReference>
<keyword evidence="2" id="KW-0677">Repeat</keyword>
<dbReference type="GO" id="GO:0005737">
    <property type="term" value="C:cytoplasm"/>
    <property type="evidence" value="ECO:0007669"/>
    <property type="project" value="TreeGrafter"/>
</dbReference>
<dbReference type="FunFam" id="3.30.70.330:FF:000086">
    <property type="entry name" value="Putative Cytoplasmic polyadenylation element-binding protein 1"/>
    <property type="match status" value="1"/>
</dbReference>
<feature type="domain" description="RRM" evidence="6">
    <location>
        <begin position="275"/>
        <end position="356"/>
    </location>
</feature>
<keyword evidence="4 5" id="KW-0694">RNA-binding</keyword>
<dbReference type="Pfam" id="PF16368">
    <property type="entry name" value="CEBP1_N"/>
    <property type="match status" value="1"/>
</dbReference>
<dbReference type="GO" id="GO:0005634">
    <property type="term" value="C:nucleus"/>
    <property type="evidence" value="ECO:0007669"/>
    <property type="project" value="TreeGrafter"/>
</dbReference>
<dbReference type="GO" id="GO:0008135">
    <property type="term" value="F:translation factor activity, RNA binding"/>
    <property type="evidence" value="ECO:0007669"/>
    <property type="project" value="TreeGrafter"/>
</dbReference>
<dbReference type="InterPro" id="IPR034977">
    <property type="entry name" value="CPEB1_RRM1"/>
</dbReference>
<dbReference type="Gene3D" id="4.10.640.40">
    <property type="entry name" value="Cytoplasmic polyadenylation element-binding protein, ZZ domain"/>
    <property type="match status" value="1"/>
</dbReference>
<dbReference type="InterPro" id="IPR035979">
    <property type="entry name" value="RBD_domain_sf"/>
</dbReference>
<dbReference type="PANTHER" id="PTHR12566:SF9">
    <property type="entry name" value="CYTOPLASMIC POLYADENYLATION ELEMENT-BINDING PROTEIN 1"/>
    <property type="match status" value="1"/>
</dbReference>
<evidence type="ECO:0000256" key="1">
    <source>
        <dbReference type="ARBA" id="ARBA00010347"/>
    </source>
</evidence>
<feature type="domain" description="RRM" evidence="6">
    <location>
        <begin position="160"/>
        <end position="253"/>
    </location>
</feature>
<dbReference type="InterPro" id="IPR038446">
    <property type="entry name" value="CEBP_ZZ_sf"/>
</dbReference>
<dbReference type="SUPFAM" id="SSF54928">
    <property type="entry name" value="RNA-binding domain, RBD"/>
    <property type="match status" value="1"/>
</dbReference>
<dbReference type="Pfam" id="PF16367">
    <property type="entry name" value="RRM_7"/>
    <property type="match status" value="1"/>
</dbReference>
<dbReference type="InterPro" id="IPR000504">
    <property type="entry name" value="RRM_dom"/>
</dbReference>
<dbReference type="EMBL" id="GGYP01001660">
    <property type="protein sequence ID" value="MDE46431.1"/>
    <property type="molecule type" value="Transcribed_RNA"/>
</dbReference>
<dbReference type="CDD" id="cd12723">
    <property type="entry name" value="RRM1_CPEB1"/>
    <property type="match status" value="1"/>
</dbReference>
<dbReference type="SMART" id="SM00360">
    <property type="entry name" value="RRM"/>
    <property type="match status" value="2"/>
</dbReference>
<dbReference type="InterPro" id="IPR032296">
    <property type="entry name" value="CEBP_ZZ"/>
</dbReference>
<reference evidence="7" key="1">
    <citation type="submission" date="2018-10" db="EMBL/GenBank/DDBJ databases">
        <title>Transcriptome assembly of Aceria tosichella (Wheat curl mite) Type 2.</title>
        <authorList>
            <person name="Scully E.D."/>
            <person name="Geib S.M."/>
            <person name="Palmer N.A."/>
            <person name="Gupta A.K."/>
            <person name="Sarath G."/>
            <person name="Tatineni S."/>
        </authorList>
    </citation>
    <scope>NUCLEOTIDE SEQUENCE</scope>
    <source>
        <strain evidence="7">LincolnNE</strain>
    </source>
</reference>
<dbReference type="CDD" id="cd12725">
    <property type="entry name" value="RRM2_CPEB1"/>
    <property type="match status" value="1"/>
</dbReference>
<dbReference type="Gene3D" id="3.30.70.330">
    <property type="match status" value="2"/>
</dbReference>
<evidence type="ECO:0000256" key="3">
    <source>
        <dbReference type="ARBA" id="ARBA00022845"/>
    </source>
</evidence>
<dbReference type="GO" id="GO:0043005">
    <property type="term" value="C:neuron projection"/>
    <property type="evidence" value="ECO:0007669"/>
    <property type="project" value="TreeGrafter"/>
</dbReference>
<organism evidence="7">
    <name type="scientific">Aceria tosichella</name>
    <name type="common">wheat curl mite</name>
    <dbReference type="NCBI Taxonomy" id="561515"/>
    <lineage>
        <taxon>Eukaryota</taxon>
        <taxon>Metazoa</taxon>
        <taxon>Ecdysozoa</taxon>
        <taxon>Arthropoda</taxon>
        <taxon>Chelicerata</taxon>
        <taxon>Arachnida</taxon>
        <taxon>Acari</taxon>
        <taxon>Acariformes</taxon>
        <taxon>Trombidiformes</taxon>
        <taxon>Prostigmata</taxon>
        <taxon>Eupodina</taxon>
        <taxon>Eriophyoidea</taxon>
        <taxon>Eriophyidae</taxon>
        <taxon>Eriophyinae</taxon>
        <taxon>Aceriini</taxon>
        <taxon>Aceria</taxon>
    </lineage>
</organism>
<dbReference type="InterPro" id="IPR012677">
    <property type="entry name" value="Nucleotide-bd_a/b_plait_sf"/>
</dbReference>